<accession>A0AAD4HUU0</accession>
<keyword evidence="5" id="KW-1185">Reference proteome</keyword>
<dbReference type="InterPro" id="IPR056884">
    <property type="entry name" value="NPHP3-like_N"/>
</dbReference>
<feature type="region of interest" description="Disordered" evidence="2">
    <location>
        <begin position="1590"/>
        <end position="1611"/>
    </location>
</feature>
<dbReference type="PANTHER" id="PTHR10039">
    <property type="entry name" value="AMELOGENIN"/>
    <property type="match status" value="1"/>
</dbReference>
<feature type="domain" description="Nephrocystin 3-like N-terminal" evidence="3">
    <location>
        <begin position="315"/>
        <end position="492"/>
    </location>
</feature>
<sequence length="1961" mass="216395">MDRLLRRRKKGKAAPNPPQETSRNPTPANPPHVNTDPDRESTWTARGQSAPWPKTLLAPKLSRARILTYGYDAYIVQKGVAGSNRLIDYAANLLHHLTTDRSSSDASCRPLIFVTHSLGGLVCKKAILLSRNSPEAHLRSIFDCTKGIIFMGTPHKGSWMADWAKIPASIVGLVKSANKSLLGILETNDQFLESTQVEFWSMVRGLREGGRGLEVTCFFEELPLPGIGNVVSKESATLEGYASFGIHADHRDMAKFASTEDNGFKRLLGELVRWESQVGSVGGQILSQTAQDCLKSLAFPQMQNRSYDIDRAVTGTCGWLHRHEMYRSWAASDRGLLCIKGEPGSGKSTLVKYALDNHGAGDNALVLSFFFHGRGDELQRTPLGLFRSLLHQILGQTPGALQDLVDRFETKRKQNGKPGEDWHWHEEELRAFLESSLPKILKNRPVWLFVDALDECGKDNAVRLLETFKFLLKSPLSQSMGLRQFRICFSCRHHPILDLDGIFDICLEDENREDIRTFVDDQLGAFRARTSSTIPALITERASGAFWWARLVVNKVLDLDREGAGLKKIEAAVHSTPRDLDKLYRQRPASSSISPQQPQSGAIGSVSGHTGGDSGYVSRTTGTSNRKALSQPPQSPEGTLSQPRQSTIFEEAASPQPSPIRTGEEEPEGREAMNQNDDEAHFGGRYHFSTAGSVSDQRVGQFIWEMARALIRALPPSGLDESTPQRLALVLPRMLESFALMIGHRAPTATHLEVMVFVNQHQRAIIDRFRGIYAGGDDGDDDGHEEKPQTSIDLARQWHPEGMLGRFFSFAGTLEEPPVGEASEGHNMDQDDEDSHNSEPPNMPDDDLTSSIDIYRDCIVKSSAYKWLRGALLAEVIQTPAVPDVKSKLRNTVLGSLNSSRGEQKLSRKIPVEPHRTSFEMDWDPRSFVEEQRYTEKRPDDAISRAITLTGSSQDCQATTTGQYLSQTWPLTGSHMMELIQRLLGGEPGDGQSATWPDQTTVTVRSNGPKFTVTAHGPAPSVAEVAEQLAWLGAALRPSPREQGMCCCTPYIEYLGERDGGSDPTPGTPPSIFESSFFIGFHFAPVPDDDASSATNGRCWHDMFRNPVIVSGYPIPRRTATQTGVEMPLNMMARMVRTDHVTPFGSTWFFKGFSSMLALAECRDDMLLWHHIYDPDGRHVSYADHRHTAANSSLMDIAVPQLQNARHVVGWCSEAKFYAGAPEDVNYKIRDSGLVRPHSTCILDKLSISGGKFVSGGISIAVGVRDSPVRLQADDYRAKMRWVDGQHVVLWDEEDERGWLVNGPSALLHMARASLDDDIAWSQRRAGVSDTLFTKDDMDVPADPHTPSSALYVLLSEKNKNLKVFVKEVDNSDDNKKPKETTYKHLKDVIEDQYRLLDQIVAHQSRVRDGIDLKVRFRKYLMGWDFRDLTVTAKTELVYIRRKTINTITRGWVDFTREHKAITIFGKGFGDLIRPADAASMCRAWARVPAGRYYLTACVSDLKALIKLEDDGENDCATPIRVGKGLDWHAPGHLFRPCLCGKATAGNDDVRHSDDIAQVLVPPPQPTLFPKMPKPTGSVRLGNTGAVIFGYSTMPRSKTPGTDSSDEDDDVVDEVPAGVARRAYDSGLGTSLALTSAGGEGGGGGSGSSSSSSRAQAGTGPPTDGTVRAGEVSDDAIDAVEGPSGAKDASARPSADLAALPASSRHALGESPADNANRSREAQAAASDAATATVPRAWESAAQGDTSSLSLPDPQAPGESPRGAAGGETKAAMYSWFKDRLPGWSPQNWTSRLRKHAGFPDFTEPEWQYADFTYDDVGGDMLQLLRKEGVPVSPDWSARTRYHIEVKSTTAGCDAEFFVSQYQVQRGLKAATDDEKDARIKEMMESLSAEALCDGYLPGEFATYINYTRGLAFDDKPDYLYLRRLFYRRFRAEGFTYDHVFDWTEKLFKEMQSEANFPSAL</sequence>
<feature type="region of interest" description="Disordered" evidence="2">
    <location>
        <begin position="1634"/>
        <end position="1768"/>
    </location>
</feature>
<evidence type="ECO:0000256" key="2">
    <source>
        <dbReference type="SAM" id="MobiDB-lite"/>
    </source>
</evidence>
<dbReference type="SUPFAM" id="SSF52540">
    <property type="entry name" value="P-loop containing nucleoside triphosphate hydrolases"/>
    <property type="match status" value="1"/>
</dbReference>
<dbReference type="EMBL" id="JAHCVI010000005">
    <property type="protein sequence ID" value="KAG7284882.1"/>
    <property type="molecule type" value="Genomic_DNA"/>
</dbReference>
<evidence type="ECO:0000256" key="1">
    <source>
        <dbReference type="ARBA" id="ARBA00022737"/>
    </source>
</evidence>
<gene>
    <name evidence="4" type="ORF">NEMBOFW57_009497</name>
</gene>
<keyword evidence="1" id="KW-0677">Repeat</keyword>
<dbReference type="Pfam" id="PF24883">
    <property type="entry name" value="NPHP3_N"/>
    <property type="match status" value="1"/>
</dbReference>
<feature type="compositionally biased region" description="Low complexity" evidence="2">
    <location>
        <begin position="1722"/>
        <end position="1737"/>
    </location>
</feature>
<protein>
    <recommendedName>
        <fullName evidence="3">Nephrocystin 3-like N-terminal domain-containing protein</fullName>
    </recommendedName>
</protein>
<dbReference type="Proteomes" id="UP001197093">
    <property type="component" value="Unassembled WGS sequence"/>
</dbReference>
<feature type="compositionally biased region" description="Polar residues" evidence="2">
    <location>
        <begin position="617"/>
        <end position="648"/>
    </location>
</feature>
<feature type="compositionally biased region" description="Gly residues" evidence="2">
    <location>
        <begin position="1638"/>
        <end position="1647"/>
    </location>
</feature>
<evidence type="ECO:0000313" key="5">
    <source>
        <dbReference type="Proteomes" id="UP001197093"/>
    </source>
</evidence>
<evidence type="ECO:0000313" key="4">
    <source>
        <dbReference type="EMBL" id="KAG7284882.1"/>
    </source>
</evidence>
<dbReference type="PANTHER" id="PTHR10039:SF5">
    <property type="entry name" value="NACHT DOMAIN-CONTAINING PROTEIN"/>
    <property type="match status" value="1"/>
</dbReference>
<reference evidence="4" key="1">
    <citation type="submission" date="2023-02" db="EMBL/GenBank/DDBJ databases">
        <authorList>
            <person name="Palmer J.M."/>
        </authorList>
    </citation>
    <scope>NUCLEOTIDE SEQUENCE</scope>
    <source>
        <strain evidence="4">FW57</strain>
    </source>
</reference>
<dbReference type="Gene3D" id="3.40.50.1820">
    <property type="entry name" value="alpha/beta hydrolase"/>
    <property type="match status" value="1"/>
</dbReference>
<proteinExistence type="predicted"/>
<feature type="region of interest" description="Disordered" evidence="2">
    <location>
        <begin position="816"/>
        <end position="849"/>
    </location>
</feature>
<feature type="compositionally biased region" description="Low complexity" evidence="2">
    <location>
        <begin position="1691"/>
        <end position="1705"/>
    </location>
</feature>
<dbReference type="Gene3D" id="3.40.50.300">
    <property type="entry name" value="P-loop containing nucleotide triphosphate hydrolases"/>
    <property type="match status" value="1"/>
</dbReference>
<dbReference type="SUPFAM" id="SSF53474">
    <property type="entry name" value="alpha/beta-Hydrolases"/>
    <property type="match status" value="1"/>
</dbReference>
<dbReference type="Gene3D" id="1.10.510.10">
    <property type="entry name" value="Transferase(Phosphotransferase) domain 1"/>
    <property type="match status" value="1"/>
</dbReference>
<dbReference type="InterPro" id="IPR027417">
    <property type="entry name" value="P-loop_NTPase"/>
</dbReference>
<name>A0AAD4HUU0_9PEZI</name>
<feature type="compositionally biased region" description="Basic residues" evidence="2">
    <location>
        <begin position="1"/>
        <end position="12"/>
    </location>
</feature>
<evidence type="ECO:0000259" key="3">
    <source>
        <dbReference type="Pfam" id="PF24883"/>
    </source>
</evidence>
<feature type="compositionally biased region" description="Low complexity" evidence="2">
    <location>
        <begin position="588"/>
        <end position="600"/>
    </location>
</feature>
<feature type="region of interest" description="Disordered" evidence="2">
    <location>
        <begin position="1"/>
        <end position="49"/>
    </location>
</feature>
<comment type="caution">
    <text evidence="4">The sequence shown here is derived from an EMBL/GenBank/DDBJ whole genome shotgun (WGS) entry which is preliminary data.</text>
</comment>
<dbReference type="InterPro" id="IPR029058">
    <property type="entry name" value="AB_hydrolase_fold"/>
</dbReference>
<organism evidence="4 5">
    <name type="scientific">Staphylotrichum longicolle</name>
    <dbReference type="NCBI Taxonomy" id="669026"/>
    <lineage>
        <taxon>Eukaryota</taxon>
        <taxon>Fungi</taxon>
        <taxon>Dikarya</taxon>
        <taxon>Ascomycota</taxon>
        <taxon>Pezizomycotina</taxon>
        <taxon>Sordariomycetes</taxon>
        <taxon>Sordariomycetidae</taxon>
        <taxon>Sordariales</taxon>
        <taxon>Chaetomiaceae</taxon>
        <taxon>Staphylotrichum</taxon>
    </lineage>
</organism>
<feature type="region of interest" description="Disordered" evidence="2">
    <location>
        <begin position="585"/>
        <end position="687"/>
    </location>
</feature>